<feature type="compositionally biased region" description="Polar residues" evidence="1">
    <location>
        <begin position="25"/>
        <end position="34"/>
    </location>
</feature>
<dbReference type="AlphaFoldDB" id="A0ABD2J4V5"/>
<dbReference type="EMBL" id="JBICCN010000278">
    <property type="protein sequence ID" value="KAL3081138.1"/>
    <property type="molecule type" value="Genomic_DNA"/>
</dbReference>
<accession>A0ABD2J4V5</accession>
<evidence type="ECO:0000313" key="3">
    <source>
        <dbReference type="EMBL" id="KAL3081138.1"/>
    </source>
</evidence>
<feature type="region of interest" description="Disordered" evidence="1">
    <location>
        <begin position="81"/>
        <end position="109"/>
    </location>
</feature>
<feature type="domain" description="Lon proteolytic" evidence="2">
    <location>
        <begin position="202"/>
        <end position="314"/>
    </location>
</feature>
<organism evidence="3 4">
    <name type="scientific">Heterodera schachtii</name>
    <name type="common">Sugarbeet cyst nematode worm</name>
    <name type="synonym">Tylenchus schachtii</name>
    <dbReference type="NCBI Taxonomy" id="97005"/>
    <lineage>
        <taxon>Eukaryota</taxon>
        <taxon>Metazoa</taxon>
        <taxon>Ecdysozoa</taxon>
        <taxon>Nematoda</taxon>
        <taxon>Chromadorea</taxon>
        <taxon>Rhabditida</taxon>
        <taxon>Tylenchina</taxon>
        <taxon>Tylenchomorpha</taxon>
        <taxon>Tylenchoidea</taxon>
        <taxon>Heteroderidae</taxon>
        <taxon>Heteroderinae</taxon>
        <taxon>Heterodera</taxon>
    </lineage>
</organism>
<dbReference type="Pfam" id="PF05362">
    <property type="entry name" value="Lon_C"/>
    <property type="match status" value="1"/>
</dbReference>
<keyword evidence="4" id="KW-1185">Reference proteome</keyword>
<reference evidence="3 4" key="1">
    <citation type="submission" date="2024-10" db="EMBL/GenBank/DDBJ databases">
        <authorList>
            <person name="Kim D."/>
        </authorList>
    </citation>
    <scope>NUCLEOTIDE SEQUENCE [LARGE SCALE GENOMIC DNA]</scope>
    <source>
        <strain evidence="3">Taebaek</strain>
    </source>
</reference>
<dbReference type="InterPro" id="IPR014721">
    <property type="entry name" value="Ribsml_uS5_D2-typ_fold_subgr"/>
</dbReference>
<evidence type="ECO:0000256" key="1">
    <source>
        <dbReference type="SAM" id="MobiDB-lite"/>
    </source>
</evidence>
<dbReference type="Proteomes" id="UP001620645">
    <property type="component" value="Unassembled WGS sequence"/>
</dbReference>
<dbReference type="SUPFAM" id="SSF54211">
    <property type="entry name" value="Ribosomal protein S5 domain 2-like"/>
    <property type="match status" value="1"/>
</dbReference>
<gene>
    <name evidence="3" type="ORF">niasHS_012659</name>
</gene>
<dbReference type="Gene3D" id="3.30.230.10">
    <property type="match status" value="1"/>
</dbReference>
<dbReference type="InterPro" id="IPR008269">
    <property type="entry name" value="Lon_proteolytic"/>
</dbReference>
<dbReference type="InterPro" id="IPR020568">
    <property type="entry name" value="Ribosomal_Su5_D2-typ_SF"/>
</dbReference>
<proteinExistence type="predicted"/>
<name>A0ABD2J4V5_HETSC</name>
<sequence>MNKRNELRAKLHACHIQQQQQQQQTRSGGPSAVNQIPKAKRPAAVAAISATVPKKTKLEHRFHHKQQHHHQLGHLLNQQNQNQQPIASSSSPSATSFSSSANALEQQRQQQQQQQSLLLVREAAECAASAVDDAAGEVVVEESGGGGRGQLGEFAHVNVQLELGYGIRIDGRFSRMTRRSFMTAYHLVCDYADAELGPAGQKFLRIYRFRISMPPKDENKWGTRLASAAYIGMLSLLTGRAVRTNWCVTGALDGDGTVNSVAGIPQKVAAAVENAQQFIVMPETNFRDFQRIDLDRRPIEARFAQNVNDLLQMLI</sequence>
<feature type="region of interest" description="Disordered" evidence="1">
    <location>
        <begin position="14"/>
        <end position="46"/>
    </location>
</feature>
<evidence type="ECO:0000259" key="2">
    <source>
        <dbReference type="Pfam" id="PF05362"/>
    </source>
</evidence>
<evidence type="ECO:0000313" key="4">
    <source>
        <dbReference type="Proteomes" id="UP001620645"/>
    </source>
</evidence>
<protein>
    <recommendedName>
        <fullName evidence="2">Lon proteolytic domain-containing protein</fullName>
    </recommendedName>
</protein>
<comment type="caution">
    <text evidence="3">The sequence shown here is derived from an EMBL/GenBank/DDBJ whole genome shotgun (WGS) entry which is preliminary data.</text>
</comment>